<evidence type="ECO:0000313" key="7">
    <source>
        <dbReference type="EMBL" id="NVH58319.1"/>
    </source>
</evidence>
<dbReference type="PANTHER" id="PTHR30126:SF40">
    <property type="entry name" value="HTH-TYPE TRANSCRIPTIONAL REGULATOR GLTR"/>
    <property type="match status" value="1"/>
</dbReference>
<evidence type="ECO:0000256" key="4">
    <source>
        <dbReference type="ARBA" id="ARBA00023163"/>
    </source>
</evidence>
<dbReference type="PRINTS" id="PR00039">
    <property type="entry name" value="HTHLYSR"/>
</dbReference>
<evidence type="ECO:0000256" key="3">
    <source>
        <dbReference type="ARBA" id="ARBA00023125"/>
    </source>
</evidence>
<accession>A0A850HKB9</accession>
<gene>
    <name evidence="7" type="ORF">G5A66_06585</name>
    <name evidence="6" type="ORF">G5A75_06605</name>
</gene>
<dbReference type="InterPro" id="IPR036390">
    <property type="entry name" value="WH_DNA-bd_sf"/>
</dbReference>
<dbReference type="Pfam" id="PF00126">
    <property type="entry name" value="HTH_1"/>
    <property type="match status" value="1"/>
</dbReference>
<dbReference type="PROSITE" id="PS50931">
    <property type="entry name" value="HTH_LYSR"/>
    <property type="match status" value="1"/>
</dbReference>
<dbReference type="PANTHER" id="PTHR30126">
    <property type="entry name" value="HTH-TYPE TRANSCRIPTIONAL REGULATOR"/>
    <property type="match status" value="1"/>
</dbReference>
<dbReference type="Pfam" id="PF03466">
    <property type="entry name" value="LysR_substrate"/>
    <property type="match status" value="1"/>
</dbReference>
<dbReference type="SUPFAM" id="SSF53850">
    <property type="entry name" value="Periplasmic binding protein-like II"/>
    <property type="match status" value="1"/>
</dbReference>
<reference evidence="8 9" key="1">
    <citation type="journal article" date="2020" name="Cell Host Microbe">
        <title>Functional and Genomic Variation between Human-Derived Isolates of Lachnospiraceae Reveals Inter- and Intra-Species Diversity.</title>
        <authorList>
            <person name="Sorbara M.T."/>
            <person name="Littmann E.R."/>
            <person name="Fontana E."/>
            <person name="Moody T.U."/>
            <person name="Kohout C.E."/>
            <person name="Gjonbalaj M."/>
            <person name="Eaton V."/>
            <person name="Seok R."/>
            <person name="Leiner I.M."/>
            <person name="Pamer E.G."/>
        </authorList>
    </citation>
    <scope>NUCLEOTIDE SEQUENCE [LARGE SCALE GENOMIC DNA]</scope>
    <source>
        <strain evidence="7 8">MSK.17.11</strain>
        <strain evidence="6 9">MSK.17.38</strain>
    </source>
</reference>
<protein>
    <submittedName>
        <fullName evidence="7">LysR family transcriptional regulator</fullName>
    </submittedName>
</protein>
<dbReference type="SUPFAM" id="SSF46785">
    <property type="entry name" value="Winged helix' DNA-binding domain"/>
    <property type="match status" value="1"/>
</dbReference>
<keyword evidence="4" id="KW-0804">Transcription</keyword>
<evidence type="ECO:0000256" key="2">
    <source>
        <dbReference type="ARBA" id="ARBA00023015"/>
    </source>
</evidence>
<dbReference type="EMBL" id="JAAITX010000003">
    <property type="protein sequence ID" value="NVH58319.1"/>
    <property type="molecule type" value="Genomic_DNA"/>
</dbReference>
<evidence type="ECO:0000313" key="6">
    <source>
        <dbReference type="EMBL" id="NSK14545.1"/>
    </source>
</evidence>
<dbReference type="RefSeq" id="WP_101694977.1">
    <property type="nucleotide sequence ID" value="NZ_JAAITX010000003.1"/>
</dbReference>
<dbReference type="Proteomes" id="UP000701680">
    <property type="component" value="Unassembled WGS sequence"/>
</dbReference>
<comment type="similarity">
    <text evidence="1">Belongs to the LysR transcriptional regulatory family.</text>
</comment>
<dbReference type="EMBL" id="JAAIUO010000003">
    <property type="protein sequence ID" value="NSK14545.1"/>
    <property type="molecule type" value="Genomic_DNA"/>
</dbReference>
<dbReference type="Gene3D" id="1.10.10.10">
    <property type="entry name" value="Winged helix-like DNA-binding domain superfamily/Winged helix DNA-binding domain"/>
    <property type="match status" value="1"/>
</dbReference>
<dbReference type="InterPro" id="IPR047788">
    <property type="entry name" value="LysR-like_Sec_metab"/>
</dbReference>
<evidence type="ECO:0000259" key="5">
    <source>
        <dbReference type="PROSITE" id="PS50931"/>
    </source>
</evidence>
<dbReference type="InterPro" id="IPR000847">
    <property type="entry name" value="LysR_HTH_N"/>
</dbReference>
<feature type="domain" description="HTH lysR-type" evidence="5">
    <location>
        <begin position="1"/>
        <end position="58"/>
    </location>
</feature>
<organism evidence="7 8">
    <name type="scientific">Dorea phocaeensis</name>
    <dbReference type="NCBI Taxonomy" id="2040291"/>
    <lineage>
        <taxon>Bacteria</taxon>
        <taxon>Bacillati</taxon>
        <taxon>Bacillota</taxon>
        <taxon>Clostridia</taxon>
        <taxon>Lachnospirales</taxon>
        <taxon>Lachnospiraceae</taxon>
        <taxon>Dorea</taxon>
    </lineage>
</organism>
<keyword evidence="8" id="KW-1185">Reference proteome</keyword>
<dbReference type="OrthoDB" id="9785745at2"/>
<proteinExistence type="inferred from homology"/>
<dbReference type="Proteomes" id="UP000528555">
    <property type="component" value="Unassembled WGS sequence"/>
</dbReference>
<name>A0A850HKB9_9FIRM</name>
<evidence type="ECO:0000256" key="1">
    <source>
        <dbReference type="ARBA" id="ARBA00009437"/>
    </source>
</evidence>
<dbReference type="FunFam" id="1.10.10.10:FF:000001">
    <property type="entry name" value="LysR family transcriptional regulator"/>
    <property type="match status" value="1"/>
</dbReference>
<dbReference type="AlphaFoldDB" id="A0A850HKB9"/>
<keyword evidence="2" id="KW-0805">Transcription regulation</keyword>
<evidence type="ECO:0000313" key="9">
    <source>
        <dbReference type="Proteomes" id="UP000701680"/>
    </source>
</evidence>
<dbReference type="InterPro" id="IPR036388">
    <property type="entry name" value="WH-like_DNA-bd_sf"/>
</dbReference>
<dbReference type="InterPro" id="IPR005119">
    <property type="entry name" value="LysR_subst-bd"/>
</dbReference>
<dbReference type="GO" id="GO:0000976">
    <property type="term" value="F:transcription cis-regulatory region binding"/>
    <property type="evidence" value="ECO:0007669"/>
    <property type="project" value="TreeGrafter"/>
</dbReference>
<comment type="caution">
    <text evidence="7">The sequence shown here is derived from an EMBL/GenBank/DDBJ whole genome shotgun (WGS) entry which is preliminary data.</text>
</comment>
<dbReference type="GO" id="GO:0003700">
    <property type="term" value="F:DNA-binding transcription factor activity"/>
    <property type="evidence" value="ECO:0007669"/>
    <property type="project" value="InterPro"/>
</dbReference>
<keyword evidence="3" id="KW-0238">DNA-binding</keyword>
<reference evidence="7" key="2">
    <citation type="submission" date="2020-02" db="EMBL/GenBank/DDBJ databases">
        <authorList>
            <person name="Littmann E."/>
            <person name="Sorbara M."/>
        </authorList>
    </citation>
    <scope>NUCLEOTIDE SEQUENCE</scope>
    <source>
        <strain evidence="7">MSK.17.11</strain>
        <strain evidence="6">MSK.17.38</strain>
    </source>
</reference>
<sequence>MNLKQLEAFVQVAEGGSFSKAAKELFLTQPTISAHISSLEKELNSRLFVRNTKEVGLSEDGKDLYKYARQMIDLEKQIEERFETKEDGGRHCITIAASTIPAQYLLPKVLTRFSERYPEEQLKILETDSSQVVMRIVDHMVDVGFTGTVLEKKHCKYIPFYKDELVIVTPNTEKYQQIEAEGGEDLSWLAEEHFIMREEGSGTRKEAEKQLRRAGVNSDSLDVLASIENQETIKKSVRQGMGISVLSRLATKDEAAAGFIKVFPIPGADEGRDINLVYNKNYQLSRSAERFIKVVKEVYQVGKQAQSNL</sequence>
<dbReference type="Gene3D" id="3.40.190.290">
    <property type="match status" value="1"/>
</dbReference>
<dbReference type="NCBIfam" id="NF040786">
    <property type="entry name" value="LysR_Sec_metab"/>
    <property type="match status" value="1"/>
</dbReference>
<evidence type="ECO:0000313" key="8">
    <source>
        <dbReference type="Proteomes" id="UP000528555"/>
    </source>
</evidence>